<dbReference type="EMBL" id="BAAAHQ010000021">
    <property type="protein sequence ID" value="GAA0934273.1"/>
    <property type="molecule type" value="Genomic_DNA"/>
</dbReference>
<dbReference type="RefSeq" id="WP_343951550.1">
    <property type="nucleotide sequence ID" value="NZ_BAAAHQ010000021.1"/>
</dbReference>
<sequence length="167" mass="17478">MTLPVALSLLSLLLSLFTLLATAGVYARVRTLEQAGGGAQLTDQPQAVPAGLRPGAGDTHALLFLLDAGCGICKGLWETSVRPIPGVRVLGLFTSQEVASTFDGGVEKVADPDLWSAVYEGYAPCVYVIDPAGRIVARRFVYGDTDVPALLSELLPELSDSGSHHAS</sequence>
<protein>
    <recommendedName>
        <fullName evidence="3">Thioredoxin domain-containing protein</fullName>
    </recommendedName>
</protein>
<reference evidence="2" key="1">
    <citation type="journal article" date="2019" name="Int. J. Syst. Evol. Microbiol.">
        <title>The Global Catalogue of Microorganisms (GCM) 10K type strain sequencing project: providing services to taxonomists for standard genome sequencing and annotation.</title>
        <authorList>
            <consortium name="The Broad Institute Genomics Platform"/>
            <consortium name="The Broad Institute Genome Sequencing Center for Infectious Disease"/>
            <person name="Wu L."/>
            <person name="Ma J."/>
        </authorList>
    </citation>
    <scope>NUCLEOTIDE SEQUENCE [LARGE SCALE GENOMIC DNA]</scope>
    <source>
        <strain evidence="2">JCM 11136</strain>
    </source>
</reference>
<name>A0ABP4ABG9_9ACTN</name>
<accession>A0ABP4ABG9</accession>
<gene>
    <name evidence="1" type="ORF">GCM10009560_41270</name>
</gene>
<proteinExistence type="predicted"/>
<comment type="caution">
    <text evidence="1">The sequence shown here is derived from an EMBL/GenBank/DDBJ whole genome shotgun (WGS) entry which is preliminary data.</text>
</comment>
<evidence type="ECO:0008006" key="3">
    <source>
        <dbReference type="Google" id="ProtNLM"/>
    </source>
</evidence>
<organism evidence="1 2">
    <name type="scientific">Nonomuraea longicatena</name>
    <dbReference type="NCBI Taxonomy" id="83682"/>
    <lineage>
        <taxon>Bacteria</taxon>
        <taxon>Bacillati</taxon>
        <taxon>Actinomycetota</taxon>
        <taxon>Actinomycetes</taxon>
        <taxon>Streptosporangiales</taxon>
        <taxon>Streptosporangiaceae</taxon>
        <taxon>Nonomuraea</taxon>
    </lineage>
</organism>
<dbReference type="Proteomes" id="UP001501578">
    <property type="component" value="Unassembled WGS sequence"/>
</dbReference>
<evidence type="ECO:0000313" key="2">
    <source>
        <dbReference type="Proteomes" id="UP001501578"/>
    </source>
</evidence>
<evidence type="ECO:0000313" key="1">
    <source>
        <dbReference type="EMBL" id="GAA0934273.1"/>
    </source>
</evidence>
<keyword evidence="2" id="KW-1185">Reference proteome</keyword>